<organism evidence="1 2">
    <name type="scientific">Carnegiea gigantea</name>
    <dbReference type="NCBI Taxonomy" id="171969"/>
    <lineage>
        <taxon>Eukaryota</taxon>
        <taxon>Viridiplantae</taxon>
        <taxon>Streptophyta</taxon>
        <taxon>Embryophyta</taxon>
        <taxon>Tracheophyta</taxon>
        <taxon>Spermatophyta</taxon>
        <taxon>Magnoliopsida</taxon>
        <taxon>eudicotyledons</taxon>
        <taxon>Gunneridae</taxon>
        <taxon>Pentapetalae</taxon>
        <taxon>Caryophyllales</taxon>
        <taxon>Cactineae</taxon>
        <taxon>Cactaceae</taxon>
        <taxon>Cactoideae</taxon>
        <taxon>Echinocereeae</taxon>
        <taxon>Carnegiea</taxon>
    </lineage>
</organism>
<gene>
    <name evidence="1" type="ORF">Cgig2_018715</name>
</gene>
<evidence type="ECO:0000313" key="1">
    <source>
        <dbReference type="EMBL" id="KAJ8442438.1"/>
    </source>
</evidence>
<dbReference type="EMBL" id="JAKOGI010000141">
    <property type="protein sequence ID" value="KAJ8442438.1"/>
    <property type="molecule type" value="Genomic_DNA"/>
</dbReference>
<protein>
    <submittedName>
        <fullName evidence="1">Uncharacterized protein</fullName>
    </submittedName>
</protein>
<comment type="caution">
    <text evidence="1">The sequence shown here is derived from an EMBL/GenBank/DDBJ whole genome shotgun (WGS) entry which is preliminary data.</text>
</comment>
<reference evidence="1" key="1">
    <citation type="submission" date="2022-04" db="EMBL/GenBank/DDBJ databases">
        <title>Carnegiea gigantea Genome sequencing and assembly v2.</title>
        <authorList>
            <person name="Copetti D."/>
            <person name="Sanderson M.J."/>
            <person name="Burquez A."/>
            <person name="Wojciechowski M.F."/>
        </authorList>
    </citation>
    <scope>NUCLEOTIDE SEQUENCE</scope>
    <source>
        <strain evidence="1">SGP5-SGP5p</strain>
        <tissue evidence="1">Aerial part</tissue>
    </source>
</reference>
<evidence type="ECO:0000313" key="2">
    <source>
        <dbReference type="Proteomes" id="UP001153076"/>
    </source>
</evidence>
<dbReference type="Proteomes" id="UP001153076">
    <property type="component" value="Unassembled WGS sequence"/>
</dbReference>
<keyword evidence="2" id="KW-1185">Reference proteome</keyword>
<name>A0A9Q1QH87_9CARY</name>
<accession>A0A9Q1QH87</accession>
<sequence length="197" mass="22299">MQTKKLSSPNSSPNTQWVFWKDIWHLKVPPRTKMFVRSVCLNARPSRDALVKGINTLDAKCDLYGGLHEYDSVWNLRNKALFEHSYLPSTMVISRALKFTQDYEATVDHFSTPSNLPSTTCRSPPMPGLIKVNSNVAKLDTWGKGWEVISCDSHGGALFMVTKQSNNFTSIKAKEAFVCLLGLEQAWNHEVDYCRRG</sequence>
<dbReference type="AlphaFoldDB" id="A0A9Q1QH87"/>
<proteinExistence type="predicted"/>